<protein>
    <submittedName>
        <fullName evidence="1">Uncharacterized protein</fullName>
    </submittedName>
</protein>
<organism evidence="1 2">
    <name type="scientific">Triangularia verruculosa</name>
    <dbReference type="NCBI Taxonomy" id="2587418"/>
    <lineage>
        <taxon>Eukaryota</taxon>
        <taxon>Fungi</taxon>
        <taxon>Dikarya</taxon>
        <taxon>Ascomycota</taxon>
        <taxon>Pezizomycotina</taxon>
        <taxon>Sordariomycetes</taxon>
        <taxon>Sordariomycetidae</taxon>
        <taxon>Sordariales</taxon>
        <taxon>Podosporaceae</taxon>
        <taxon>Triangularia</taxon>
    </lineage>
</organism>
<gene>
    <name evidence="1" type="ORF">QBC40DRAFT_345816</name>
</gene>
<comment type="caution">
    <text evidence="1">The sequence shown here is derived from an EMBL/GenBank/DDBJ whole genome shotgun (WGS) entry which is preliminary data.</text>
</comment>
<reference evidence="1" key="1">
    <citation type="journal article" date="2023" name="Mol. Phylogenet. Evol.">
        <title>Genome-scale phylogeny and comparative genomics of the fungal order Sordariales.</title>
        <authorList>
            <person name="Hensen N."/>
            <person name="Bonometti L."/>
            <person name="Westerberg I."/>
            <person name="Brannstrom I.O."/>
            <person name="Guillou S."/>
            <person name="Cros-Aarteil S."/>
            <person name="Calhoun S."/>
            <person name="Haridas S."/>
            <person name="Kuo A."/>
            <person name="Mondo S."/>
            <person name="Pangilinan J."/>
            <person name="Riley R."/>
            <person name="LaButti K."/>
            <person name="Andreopoulos B."/>
            <person name="Lipzen A."/>
            <person name="Chen C."/>
            <person name="Yan M."/>
            <person name="Daum C."/>
            <person name="Ng V."/>
            <person name="Clum A."/>
            <person name="Steindorff A."/>
            <person name="Ohm R.A."/>
            <person name="Martin F."/>
            <person name="Silar P."/>
            <person name="Natvig D.O."/>
            <person name="Lalanne C."/>
            <person name="Gautier V."/>
            <person name="Ament-Velasquez S.L."/>
            <person name="Kruys A."/>
            <person name="Hutchinson M.I."/>
            <person name="Powell A.J."/>
            <person name="Barry K."/>
            <person name="Miller A.N."/>
            <person name="Grigoriev I.V."/>
            <person name="Debuchy R."/>
            <person name="Gladieux P."/>
            <person name="Hiltunen Thoren M."/>
            <person name="Johannesson H."/>
        </authorList>
    </citation>
    <scope>NUCLEOTIDE SEQUENCE</scope>
    <source>
        <strain evidence="1">CBS 315.58</strain>
    </source>
</reference>
<accession>A0AAN6XUK8</accession>
<dbReference type="Proteomes" id="UP001303160">
    <property type="component" value="Unassembled WGS sequence"/>
</dbReference>
<name>A0AAN6XUK8_9PEZI</name>
<evidence type="ECO:0000313" key="2">
    <source>
        <dbReference type="Proteomes" id="UP001303160"/>
    </source>
</evidence>
<dbReference type="AlphaFoldDB" id="A0AAN6XUK8"/>
<reference evidence="1" key="2">
    <citation type="submission" date="2023-05" db="EMBL/GenBank/DDBJ databases">
        <authorList>
            <consortium name="Lawrence Berkeley National Laboratory"/>
            <person name="Steindorff A."/>
            <person name="Hensen N."/>
            <person name="Bonometti L."/>
            <person name="Westerberg I."/>
            <person name="Brannstrom I.O."/>
            <person name="Guillou S."/>
            <person name="Cros-Aarteil S."/>
            <person name="Calhoun S."/>
            <person name="Haridas S."/>
            <person name="Kuo A."/>
            <person name="Mondo S."/>
            <person name="Pangilinan J."/>
            <person name="Riley R."/>
            <person name="Labutti K."/>
            <person name="Andreopoulos B."/>
            <person name="Lipzen A."/>
            <person name="Chen C."/>
            <person name="Yanf M."/>
            <person name="Daum C."/>
            <person name="Ng V."/>
            <person name="Clum A."/>
            <person name="Ohm R."/>
            <person name="Martin F."/>
            <person name="Silar P."/>
            <person name="Natvig D."/>
            <person name="Lalanne C."/>
            <person name="Gautier V."/>
            <person name="Ament-Velasquez S.L."/>
            <person name="Kruys A."/>
            <person name="Hutchinson M.I."/>
            <person name="Powell A.J."/>
            <person name="Barry K."/>
            <person name="Miller A.N."/>
            <person name="Grigoriev I.V."/>
            <person name="Debuchy R."/>
            <person name="Gladieux P."/>
            <person name="Thoren M.H."/>
            <person name="Johannesson H."/>
        </authorList>
    </citation>
    <scope>NUCLEOTIDE SEQUENCE</scope>
    <source>
        <strain evidence="1">CBS 315.58</strain>
    </source>
</reference>
<sequence length="326" mass="38007">MKAPITERPTIDEQPPYKPATANIQLDLLRGHHVRPENMLIRDPLEEDAENNTMRRWLRLTYLPYKLWSIMDWMIFGRSYNQEDYFPAMRQSLMPPTRDFRYLVQSYQTTHGYEPDDAPWEIIVRCLLVEPPSTVGKAPGMESLVNWRSHPVASSSIKNTCLMYRYKAGCPCEGKTCGCCCRPYRTWGRRMVYSQQSPSKTHLTGEWLVAVYLFSDDRKFVERANLGEMVARWPSNDTEAQMIKMSVEAFMLPSDGPIWHRFLDCESLVSLESSESYRDCGPLQQACYRVTRRRKTPDEHLQGIMRIYGVDSRVFQKEDASKGGFW</sequence>
<keyword evidence="2" id="KW-1185">Reference proteome</keyword>
<dbReference type="EMBL" id="MU863885">
    <property type="protein sequence ID" value="KAK4203982.1"/>
    <property type="molecule type" value="Genomic_DNA"/>
</dbReference>
<proteinExistence type="predicted"/>
<evidence type="ECO:0000313" key="1">
    <source>
        <dbReference type="EMBL" id="KAK4203982.1"/>
    </source>
</evidence>